<dbReference type="EMBL" id="JANFQO010000010">
    <property type="protein sequence ID" value="MCQ4165543.1"/>
    <property type="molecule type" value="Genomic_DNA"/>
</dbReference>
<evidence type="ECO:0000313" key="1">
    <source>
        <dbReference type="EMBL" id="MCQ4165543.1"/>
    </source>
</evidence>
<keyword evidence="2" id="KW-1185">Reference proteome</keyword>
<dbReference type="InterPro" id="IPR006311">
    <property type="entry name" value="TAT_signal"/>
</dbReference>
<gene>
    <name evidence="1" type="ORF">NM961_12565</name>
</gene>
<proteinExistence type="predicted"/>
<dbReference type="Proteomes" id="UP001165498">
    <property type="component" value="Unassembled WGS sequence"/>
</dbReference>
<sequence length="192" mass="21816">MHHDADRRTLIQFSLLAGLAGLLPPARAGEATAATGTATPQDFDFLVGTWRIAHRKLKDRLVGSQEWLEFEGSCHMHKLLDGLANVDDNLFEVPGVPYRGVTLRAYDAQTRNWRIWWLDSRFPQKIDVPVVGGFADGVGTFLSDDEWKGTPVKVRFRWSHITPTSARWEQAFSTDDGKSWEINWSMRFTRTA</sequence>
<protein>
    <recommendedName>
        <fullName evidence="3">DUF1579 domain-containing protein</fullName>
    </recommendedName>
</protein>
<accession>A0ABT1QTD3</accession>
<reference evidence="1" key="1">
    <citation type="submission" date="2022-07" db="EMBL/GenBank/DDBJ databases">
        <title>Tahibacter sp., a new gammaproteobacterium isolated from the silt sample collected at pig farm.</title>
        <authorList>
            <person name="Chen H."/>
        </authorList>
    </citation>
    <scope>NUCLEOTIDE SEQUENCE</scope>
    <source>
        <strain evidence="1">P2K</strain>
    </source>
</reference>
<dbReference type="PROSITE" id="PS51318">
    <property type="entry name" value="TAT"/>
    <property type="match status" value="1"/>
</dbReference>
<name>A0ABT1QTD3_9GAMM</name>
<organism evidence="1 2">
    <name type="scientific">Tahibacter harae</name>
    <dbReference type="NCBI Taxonomy" id="2963937"/>
    <lineage>
        <taxon>Bacteria</taxon>
        <taxon>Pseudomonadati</taxon>
        <taxon>Pseudomonadota</taxon>
        <taxon>Gammaproteobacteria</taxon>
        <taxon>Lysobacterales</taxon>
        <taxon>Rhodanobacteraceae</taxon>
        <taxon>Tahibacter</taxon>
    </lineage>
</organism>
<evidence type="ECO:0008006" key="3">
    <source>
        <dbReference type="Google" id="ProtNLM"/>
    </source>
</evidence>
<comment type="caution">
    <text evidence="1">The sequence shown here is derived from an EMBL/GenBank/DDBJ whole genome shotgun (WGS) entry which is preliminary data.</text>
</comment>
<evidence type="ECO:0000313" key="2">
    <source>
        <dbReference type="Proteomes" id="UP001165498"/>
    </source>
</evidence>
<dbReference type="RefSeq" id="WP_255914732.1">
    <property type="nucleotide sequence ID" value="NZ_JANFQO010000010.1"/>
</dbReference>